<dbReference type="Proteomes" id="UP000053342">
    <property type="component" value="Unassembled WGS sequence"/>
</dbReference>
<keyword evidence="2" id="KW-1185">Reference proteome</keyword>
<dbReference type="GeneID" id="27353073"/>
<dbReference type="VEuPathDB" id="FungiDB:PV06_00999"/>
<dbReference type="RefSeq" id="XP_016268628.1">
    <property type="nucleotide sequence ID" value="XM_016401575.1"/>
</dbReference>
<organism evidence="1 2">
    <name type="scientific">Exophiala oligosperma</name>
    <dbReference type="NCBI Taxonomy" id="215243"/>
    <lineage>
        <taxon>Eukaryota</taxon>
        <taxon>Fungi</taxon>
        <taxon>Dikarya</taxon>
        <taxon>Ascomycota</taxon>
        <taxon>Pezizomycotina</taxon>
        <taxon>Eurotiomycetes</taxon>
        <taxon>Chaetothyriomycetidae</taxon>
        <taxon>Chaetothyriales</taxon>
        <taxon>Herpotrichiellaceae</taxon>
        <taxon>Exophiala</taxon>
    </lineage>
</organism>
<sequence length="388" mass="42205">MSKDGPEPSSTPSIFTPYLSPSLASHLSSTPNPIDVDSLCRTPLSRLQQTALPNLGLIELVSSTDFATLYDDLYISSFPKRPERENSDLIVARLAAQAANTRTGLAPYRIVGLRDREGKAIGAAQFSVLPLPVRDDYTTRADGLDSTSTTTGGSPPALAVPYLQYIYIRPSSRRQDMSEVLHTFVLAVAAADASTILSFPPAKSLVVRAPNDIIPTGSGIDSNSRTRVHPQNHTTHVPFTLFETEPPDHGVDASSRSYALERSKIHTSTGGVAVVLLRRRPKGEVEGKGDDDDDEIRQILSAHVQPGLEPDDPPLTLVWVIRPSPNPGVVYDLGQVGKDLVAAYYQSLRDEGFPEANIALAERMVEERCRDADFHLMPLAQVSDFKNT</sequence>
<gene>
    <name evidence="1" type="ORF">PV06_00999</name>
</gene>
<name>A0A0D2CEW1_9EURO</name>
<proteinExistence type="predicted"/>
<dbReference type="OrthoDB" id="4107213at2759"/>
<protein>
    <submittedName>
        <fullName evidence="1">Uncharacterized protein</fullName>
    </submittedName>
</protein>
<accession>A0A0D2CEW1</accession>
<evidence type="ECO:0000313" key="1">
    <source>
        <dbReference type="EMBL" id="KIW48412.1"/>
    </source>
</evidence>
<dbReference type="EMBL" id="KN847332">
    <property type="protein sequence ID" value="KIW48412.1"/>
    <property type="molecule type" value="Genomic_DNA"/>
</dbReference>
<dbReference type="HOGENOM" id="CLU_066252_0_0_1"/>
<dbReference type="AlphaFoldDB" id="A0A0D2CEW1"/>
<reference evidence="1 2" key="1">
    <citation type="submission" date="2015-01" db="EMBL/GenBank/DDBJ databases">
        <title>The Genome Sequence of Exophiala oligosperma CBS72588.</title>
        <authorList>
            <consortium name="The Broad Institute Genomics Platform"/>
            <person name="Cuomo C."/>
            <person name="de Hoog S."/>
            <person name="Gorbushina A."/>
            <person name="Stielow B."/>
            <person name="Teixiera M."/>
            <person name="Abouelleil A."/>
            <person name="Chapman S.B."/>
            <person name="Priest M."/>
            <person name="Young S.K."/>
            <person name="Wortman J."/>
            <person name="Nusbaum C."/>
            <person name="Birren B."/>
        </authorList>
    </citation>
    <scope>NUCLEOTIDE SEQUENCE [LARGE SCALE GENOMIC DNA]</scope>
    <source>
        <strain evidence="1 2">CBS 72588</strain>
    </source>
</reference>
<evidence type="ECO:0000313" key="2">
    <source>
        <dbReference type="Proteomes" id="UP000053342"/>
    </source>
</evidence>